<evidence type="ECO:0000313" key="4">
    <source>
        <dbReference type="Proteomes" id="UP000198893"/>
    </source>
</evidence>
<dbReference type="RefSeq" id="WP_093116969.1">
    <property type="nucleotide sequence ID" value="NZ_FODS01000006.1"/>
</dbReference>
<reference evidence="3 4" key="1">
    <citation type="submission" date="2016-10" db="EMBL/GenBank/DDBJ databases">
        <authorList>
            <person name="de Groot N.N."/>
        </authorList>
    </citation>
    <scope>NUCLEOTIDE SEQUENCE [LARGE SCALE GENOMIC DNA]</scope>
    <source>
        <strain evidence="3 4">DSM 27842</strain>
    </source>
</reference>
<dbReference type="OrthoDB" id="7362982at2"/>
<organism evidence="3 4">
    <name type="scientific">Salinihabitans flavidus</name>
    <dbReference type="NCBI Taxonomy" id="569882"/>
    <lineage>
        <taxon>Bacteria</taxon>
        <taxon>Pseudomonadati</taxon>
        <taxon>Pseudomonadota</taxon>
        <taxon>Alphaproteobacteria</taxon>
        <taxon>Rhodobacterales</taxon>
        <taxon>Roseobacteraceae</taxon>
        <taxon>Salinihabitans</taxon>
    </lineage>
</organism>
<gene>
    <name evidence="3" type="ORF">SAMN04490248_106117</name>
</gene>
<keyword evidence="2" id="KW-0732">Signal</keyword>
<sequence length="120" mass="13646">MPRAIFAMFFTLLTALPAAAVELVMVEQPGCVYCERWDAEIAPIWPNSEAGQYAPLRRERLRAPPQDVDYARKVVFTPTFLIVEDGRELARLEGYPGGDFFWPLIEQLLEKHTGFEKGDS</sequence>
<feature type="signal peptide" evidence="2">
    <location>
        <begin position="1"/>
        <end position="20"/>
    </location>
</feature>
<dbReference type="STRING" id="569882.SAMN04490248_106117"/>
<dbReference type="Gene3D" id="3.40.30.10">
    <property type="entry name" value="Glutaredoxin"/>
    <property type="match status" value="1"/>
</dbReference>
<evidence type="ECO:0000313" key="3">
    <source>
        <dbReference type="EMBL" id="SEO52230.1"/>
    </source>
</evidence>
<accession>A0A1H8QDB1</accession>
<feature type="chain" id="PRO_5011611291" description="Regulatory protein SoxS" evidence="2">
    <location>
        <begin position="21"/>
        <end position="120"/>
    </location>
</feature>
<keyword evidence="1" id="KW-0676">Redox-active center</keyword>
<proteinExistence type="predicted"/>
<dbReference type="InterPro" id="IPR036249">
    <property type="entry name" value="Thioredoxin-like_sf"/>
</dbReference>
<dbReference type="EMBL" id="FODS01000006">
    <property type="protein sequence ID" value="SEO52230.1"/>
    <property type="molecule type" value="Genomic_DNA"/>
</dbReference>
<dbReference type="AlphaFoldDB" id="A0A1H8QDB1"/>
<protein>
    <recommendedName>
        <fullName evidence="5">Regulatory protein SoxS</fullName>
    </recommendedName>
</protein>
<name>A0A1H8QDB1_9RHOB</name>
<dbReference type="InterPro" id="IPR017937">
    <property type="entry name" value="Thioredoxin_CS"/>
</dbReference>
<dbReference type="Proteomes" id="UP000198893">
    <property type="component" value="Unassembled WGS sequence"/>
</dbReference>
<dbReference type="PROSITE" id="PS00194">
    <property type="entry name" value="THIOREDOXIN_1"/>
    <property type="match status" value="1"/>
</dbReference>
<evidence type="ECO:0008006" key="5">
    <source>
        <dbReference type="Google" id="ProtNLM"/>
    </source>
</evidence>
<evidence type="ECO:0000256" key="1">
    <source>
        <dbReference type="ARBA" id="ARBA00023284"/>
    </source>
</evidence>
<evidence type="ECO:0000256" key="2">
    <source>
        <dbReference type="SAM" id="SignalP"/>
    </source>
</evidence>
<dbReference type="SUPFAM" id="SSF52833">
    <property type="entry name" value="Thioredoxin-like"/>
    <property type="match status" value="1"/>
</dbReference>
<keyword evidence="4" id="KW-1185">Reference proteome</keyword>